<protein>
    <recommendedName>
        <fullName evidence="7">Tryptophan synthase beta chain-like PALP domain-containing protein</fullName>
    </recommendedName>
</protein>
<evidence type="ECO:0000256" key="5">
    <source>
        <dbReference type="ARBA" id="ARBA00022898"/>
    </source>
</evidence>
<sequence length="531" mass="58726">MALLSTPLALLLPPSHPLSIPPKRQRFASLRVNNGSSFSNNGCFARRKLRECQQSVFATREELDFDAVNIAEDVTQLIGRTPMVYLNKVTDGCVANIAAKLESMEPCRSVKDRIGYSMISSAEECGAISPGKVRWYYFNTYSSVYLLLSEVPFSILVEPTTGNTGLGIALVAATKGYKLIVTMPASINIERRVLLRAFGADIVLTDPDKGLKGAVDKAEEIVLSTPNSYMLQQFDNNANAKIHFETTGPEIWEDTMGTVDMLVAAVGTGGTVTGTGHYLKMMNKEIKVIGVEPAERSVISGENPDIHAGYVPSIMDVNLLDEVIKVVTVPYGSYEIEDGRSWKVSPIVPEIVAMVASNSLVNSCYMICHLDKVDRVTNDEAIQMARRLALEEGLLVGISSGAATAAALSLARRSENAGKLIVETEIINWKCEYNGFSNFLFEIQRIVRKEFFKNQPVVNPVLWLYFQALERGIFQLFFLTQFTKRLRKCEKDDEKLFMASASFKIIKNSIHVLVQIFEMFDAYSVAASCAL</sequence>
<comment type="similarity">
    <text evidence="2">Belongs to the cysteine synthase/cystathionine beta-synthase family.</text>
</comment>
<dbReference type="GO" id="GO:0006535">
    <property type="term" value="P:cysteine biosynthetic process from serine"/>
    <property type="evidence" value="ECO:0007669"/>
    <property type="project" value="InterPro"/>
</dbReference>
<gene>
    <name evidence="8" type="ORF">FEM48_Zijuj12G0167600</name>
</gene>
<dbReference type="GO" id="GO:0016740">
    <property type="term" value="F:transferase activity"/>
    <property type="evidence" value="ECO:0007669"/>
    <property type="project" value="UniProtKB-KW"/>
</dbReference>
<evidence type="ECO:0000313" key="9">
    <source>
        <dbReference type="Proteomes" id="UP000813462"/>
    </source>
</evidence>
<dbReference type="PROSITE" id="PS00901">
    <property type="entry name" value="CYS_SYNTHASE"/>
    <property type="match status" value="1"/>
</dbReference>
<dbReference type="InterPro" id="IPR036052">
    <property type="entry name" value="TrpB-like_PALP_sf"/>
</dbReference>
<dbReference type="InterPro" id="IPR001216">
    <property type="entry name" value="P-phosphate_BS"/>
</dbReference>
<evidence type="ECO:0000256" key="6">
    <source>
        <dbReference type="ARBA" id="ARBA00023192"/>
    </source>
</evidence>
<dbReference type="CDD" id="cd01561">
    <property type="entry name" value="CBS_like"/>
    <property type="match status" value="1"/>
</dbReference>
<evidence type="ECO:0000259" key="7">
    <source>
        <dbReference type="Pfam" id="PF00291"/>
    </source>
</evidence>
<dbReference type="FunFam" id="3.40.50.1100:FF:000002">
    <property type="entry name" value="Cysteine synthase"/>
    <property type="match status" value="1"/>
</dbReference>
<dbReference type="Proteomes" id="UP000813462">
    <property type="component" value="Unassembled WGS sequence"/>
</dbReference>
<dbReference type="Gene3D" id="3.40.50.1100">
    <property type="match status" value="3"/>
</dbReference>
<keyword evidence="5" id="KW-0663">Pyridoxal phosphate</keyword>
<evidence type="ECO:0000313" key="8">
    <source>
        <dbReference type="EMBL" id="KAH7513165.1"/>
    </source>
</evidence>
<dbReference type="AlphaFoldDB" id="A0A978UEH2"/>
<dbReference type="SUPFAM" id="SSF53686">
    <property type="entry name" value="Tryptophan synthase beta subunit-like PLP-dependent enzymes"/>
    <property type="match status" value="1"/>
</dbReference>
<dbReference type="InterPro" id="IPR050214">
    <property type="entry name" value="Cys_Synth/Cystath_Beta-Synth"/>
</dbReference>
<accession>A0A978UEH2</accession>
<evidence type="ECO:0000256" key="1">
    <source>
        <dbReference type="ARBA" id="ARBA00001933"/>
    </source>
</evidence>
<dbReference type="InterPro" id="IPR001926">
    <property type="entry name" value="TrpB-like_PALP"/>
</dbReference>
<keyword evidence="3" id="KW-0028">Amino-acid biosynthesis</keyword>
<reference evidence="8" key="1">
    <citation type="journal article" date="2021" name="Front. Plant Sci.">
        <title>Chromosome-Scale Genome Assembly for Chinese Sour Jujube and Insights Into Its Genome Evolution and Domestication Signature.</title>
        <authorList>
            <person name="Shen L.-Y."/>
            <person name="Luo H."/>
            <person name="Wang X.-L."/>
            <person name="Wang X.-M."/>
            <person name="Qiu X.-J."/>
            <person name="Liu H."/>
            <person name="Zhou S.-S."/>
            <person name="Jia K.-H."/>
            <person name="Nie S."/>
            <person name="Bao Y.-T."/>
            <person name="Zhang R.-G."/>
            <person name="Yun Q.-Z."/>
            <person name="Chai Y.-H."/>
            <person name="Lu J.-Y."/>
            <person name="Li Y."/>
            <person name="Zhao S.-W."/>
            <person name="Mao J.-F."/>
            <person name="Jia S.-G."/>
            <person name="Mao Y.-M."/>
        </authorList>
    </citation>
    <scope>NUCLEOTIDE SEQUENCE</scope>
    <source>
        <strain evidence="8">AT0</strain>
        <tissue evidence="8">Leaf</tissue>
    </source>
</reference>
<feature type="domain" description="Tryptophan synthase beta chain-like PALP" evidence="7">
    <location>
        <begin position="74"/>
        <end position="419"/>
    </location>
</feature>
<comment type="caution">
    <text evidence="8">The sequence shown here is derived from an EMBL/GenBank/DDBJ whole genome shotgun (WGS) entry which is preliminary data.</text>
</comment>
<dbReference type="PANTHER" id="PTHR10314">
    <property type="entry name" value="CYSTATHIONINE BETA-SYNTHASE"/>
    <property type="match status" value="1"/>
</dbReference>
<dbReference type="EMBL" id="JAEACU010000012">
    <property type="protein sequence ID" value="KAH7513165.1"/>
    <property type="molecule type" value="Genomic_DNA"/>
</dbReference>
<dbReference type="Pfam" id="PF00291">
    <property type="entry name" value="PALP"/>
    <property type="match status" value="1"/>
</dbReference>
<evidence type="ECO:0000256" key="4">
    <source>
        <dbReference type="ARBA" id="ARBA00022679"/>
    </source>
</evidence>
<evidence type="ECO:0000256" key="3">
    <source>
        <dbReference type="ARBA" id="ARBA00022605"/>
    </source>
</evidence>
<evidence type="ECO:0000256" key="2">
    <source>
        <dbReference type="ARBA" id="ARBA00007103"/>
    </source>
</evidence>
<keyword evidence="6" id="KW-0198">Cysteine biosynthesis</keyword>
<keyword evidence="4" id="KW-0808">Transferase</keyword>
<proteinExistence type="inferred from homology"/>
<comment type="cofactor">
    <cofactor evidence="1">
        <name>pyridoxal 5'-phosphate</name>
        <dbReference type="ChEBI" id="CHEBI:597326"/>
    </cofactor>
</comment>
<name>A0A978UEH2_ZIZJJ</name>
<organism evidence="8 9">
    <name type="scientific">Ziziphus jujuba var. spinosa</name>
    <dbReference type="NCBI Taxonomy" id="714518"/>
    <lineage>
        <taxon>Eukaryota</taxon>
        <taxon>Viridiplantae</taxon>
        <taxon>Streptophyta</taxon>
        <taxon>Embryophyta</taxon>
        <taxon>Tracheophyta</taxon>
        <taxon>Spermatophyta</taxon>
        <taxon>Magnoliopsida</taxon>
        <taxon>eudicotyledons</taxon>
        <taxon>Gunneridae</taxon>
        <taxon>Pentapetalae</taxon>
        <taxon>rosids</taxon>
        <taxon>fabids</taxon>
        <taxon>Rosales</taxon>
        <taxon>Rhamnaceae</taxon>
        <taxon>Paliureae</taxon>
        <taxon>Ziziphus</taxon>
    </lineage>
</organism>